<dbReference type="EMBL" id="JACASE010000002">
    <property type="protein sequence ID" value="KAF6494954.1"/>
    <property type="molecule type" value="Genomic_DNA"/>
</dbReference>
<dbReference type="GO" id="GO:0016740">
    <property type="term" value="F:transferase activity"/>
    <property type="evidence" value="ECO:0007669"/>
    <property type="project" value="UniProtKB-KW"/>
</dbReference>
<proteinExistence type="predicted"/>
<gene>
    <name evidence="1" type="ORF">HJG63_005333</name>
</gene>
<protein>
    <submittedName>
        <fullName evidence="1">Formiminotransferase cyclodeaminase N-terminal like</fullName>
    </submittedName>
</protein>
<reference evidence="1 2" key="1">
    <citation type="journal article" date="2020" name="Nature">
        <title>Six reference-quality genomes reveal evolution of bat adaptations.</title>
        <authorList>
            <person name="Jebb D."/>
            <person name="Huang Z."/>
            <person name="Pippel M."/>
            <person name="Hughes G.M."/>
            <person name="Lavrichenko K."/>
            <person name="Devanna P."/>
            <person name="Winkler S."/>
            <person name="Jermiin L.S."/>
            <person name="Skirmuntt E.C."/>
            <person name="Katzourakis A."/>
            <person name="Burkitt-Gray L."/>
            <person name="Ray D.A."/>
            <person name="Sullivan K.A.M."/>
            <person name="Roscito J.G."/>
            <person name="Kirilenko B.M."/>
            <person name="Davalos L.M."/>
            <person name="Corthals A.P."/>
            <person name="Power M.L."/>
            <person name="Jones G."/>
            <person name="Ransome R.D."/>
            <person name="Dechmann D.K.N."/>
            <person name="Locatelli A.G."/>
            <person name="Puechmaille S.J."/>
            <person name="Fedrigo O."/>
            <person name="Jarvis E.D."/>
            <person name="Hiller M."/>
            <person name="Vernes S.C."/>
            <person name="Myers E.W."/>
            <person name="Teeling E.C."/>
        </authorList>
    </citation>
    <scope>NUCLEOTIDE SEQUENCE [LARGE SCALE GENOMIC DNA]</scope>
    <source>
        <strain evidence="1">MRouAeg1</strain>
        <tissue evidence="1">Muscle</tissue>
    </source>
</reference>
<dbReference type="Proteomes" id="UP000593571">
    <property type="component" value="Unassembled WGS sequence"/>
</dbReference>
<keyword evidence="2" id="KW-1185">Reference proteome</keyword>
<organism evidence="1 2">
    <name type="scientific">Rousettus aegyptiacus</name>
    <name type="common">Egyptian fruit bat</name>
    <name type="synonym">Pteropus aegyptiacus</name>
    <dbReference type="NCBI Taxonomy" id="9407"/>
    <lineage>
        <taxon>Eukaryota</taxon>
        <taxon>Metazoa</taxon>
        <taxon>Chordata</taxon>
        <taxon>Craniata</taxon>
        <taxon>Vertebrata</taxon>
        <taxon>Euteleostomi</taxon>
        <taxon>Mammalia</taxon>
        <taxon>Eutheria</taxon>
        <taxon>Laurasiatheria</taxon>
        <taxon>Chiroptera</taxon>
        <taxon>Yinpterochiroptera</taxon>
        <taxon>Pteropodoidea</taxon>
        <taxon>Pteropodidae</taxon>
        <taxon>Rousettinae</taxon>
        <taxon>Rousettus</taxon>
    </lineage>
</organism>
<name>A0A7J8JDK4_ROUAE</name>
<dbReference type="AlphaFoldDB" id="A0A7J8JDK4"/>
<keyword evidence="1" id="KW-0808">Transferase</keyword>
<sequence>MGCSRKNGWRRGEVLKEGLLQATQRSEGAALGGVRAGATTASEADVCAQLSILFQWMREKTQHVFLQTAVRLAACLLNISEARRKSFVEDIAKAALLGKNG</sequence>
<comment type="caution">
    <text evidence="1">The sequence shown here is derived from an EMBL/GenBank/DDBJ whole genome shotgun (WGS) entry which is preliminary data.</text>
</comment>
<evidence type="ECO:0000313" key="2">
    <source>
        <dbReference type="Proteomes" id="UP000593571"/>
    </source>
</evidence>
<evidence type="ECO:0000313" key="1">
    <source>
        <dbReference type="EMBL" id="KAF6494954.1"/>
    </source>
</evidence>
<accession>A0A7J8JDK4</accession>